<name>B4IPW8_DROSE</name>
<dbReference type="InterPro" id="IPR051190">
    <property type="entry name" value="Baculoviral_IAP"/>
</dbReference>
<evidence type="ECO:0000313" key="4">
    <source>
        <dbReference type="EMBL" id="EDW56410.1"/>
    </source>
</evidence>
<dbReference type="SMART" id="SM00238">
    <property type="entry name" value="BIR"/>
    <property type="match status" value="1"/>
</dbReference>
<proteinExistence type="predicted"/>
<keyword evidence="5" id="KW-1185">Reference proteome</keyword>
<organism evidence="5">
    <name type="scientific">Drosophila sechellia</name>
    <name type="common">Fruit fly</name>
    <dbReference type="NCBI Taxonomy" id="7238"/>
    <lineage>
        <taxon>Eukaryota</taxon>
        <taxon>Metazoa</taxon>
        <taxon>Ecdysozoa</taxon>
        <taxon>Arthropoda</taxon>
        <taxon>Hexapoda</taxon>
        <taxon>Insecta</taxon>
        <taxon>Pterygota</taxon>
        <taxon>Neoptera</taxon>
        <taxon>Endopterygota</taxon>
        <taxon>Diptera</taxon>
        <taxon>Brachycera</taxon>
        <taxon>Muscomorpha</taxon>
        <taxon>Ephydroidea</taxon>
        <taxon>Drosophilidae</taxon>
        <taxon>Drosophila</taxon>
        <taxon>Sophophora</taxon>
    </lineage>
</organism>
<dbReference type="PANTHER" id="PTHR46771:SF5">
    <property type="entry name" value="DETERIN"/>
    <property type="match status" value="1"/>
</dbReference>
<evidence type="ECO:0000256" key="2">
    <source>
        <dbReference type="ARBA" id="ARBA00022833"/>
    </source>
</evidence>
<dbReference type="SUPFAM" id="SSF57924">
    <property type="entry name" value="Inhibitor of apoptosis (IAP) repeat"/>
    <property type="match status" value="1"/>
</dbReference>
<evidence type="ECO:0000256" key="3">
    <source>
        <dbReference type="SAM" id="MobiDB-lite"/>
    </source>
</evidence>
<protein>
    <submittedName>
        <fullName evidence="4">GM16262</fullName>
    </submittedName>
</protein>
<feature type="compositionally biased region" description="Low complexity" evidence="3">
    <location>
        <begin position="307"/>
        <end position="319"/>
    </location>
</feature>
<evidence type="ECO:0000256" key="1">
    <source>
        <dbReference type="ARBA" id="ARBA00022723"/>
    </source>
</evidence>
<dbReference type="HOGENOM" id="CLU_814507_0_0_1"/>
<dbReference type="CDD" id="cd00022">
    <property type="entry name" value="BIR"/>
    <property type="match status" value="1"/>
</dbReference>
<reference evidence="4 5" key="1">
    <citation type="journal article" date="2007" name="Nature">
        <title>Evolution of genes and genomes on the Drosophila phylogeny.</title>
        <authorList>
            <consortium name="Drosophila 12 Genomes Consortium"/>
            <person name="Clark A.G."/>
            <person name="Eisen M.B."/>
            <person name="Smith D.R."/>
            <person name="Bergman C.M."/>
            <person name="Oliver B."/>
            <person name="Markow T.A."/>
            <person name="Kaufman T.C."/>
            <person name="Kellis M."/>
            <person name="Gelbart W."/>
            <person name="Iyer V.N."/>
            <person name="Pollard D.A."/>
            <person name="Sackton T.B."/>
            <person name="Larracuente A.M."/>
            <person name="Singh N.D."/>
            <person name="Abad J.P."/>
            <person name="Abt D.N."/>
            <person name="Adryan B."/>
            <person name="Aguade M."/>
            <person name="Akashi H."/>
            <person name="Anderson W.W."/>
            <person name="Aquadro C.F."/>
            <person name="Ardell D.H."/>
            <person name="Arguello R."/>
            <person name="Artieri C.G."/>
            <person name="Barbash D.A."/>
            <person name="Barker D."/>
            <person name="Barsanti P."/>
            <person name="Batterham P."/>
            <person name="Batzoglou S."/>
            <person name="Begun D."/>
            <person name="Bhutkar A."/>
            <person name="Blanco E."/>
            <person name="Bosak S.A."/>
            <person name="Bradley R.K."/>
            <person name="Brand A.D."/>
            <person name="Brent M.R."/>
            <person name="Brooks A.N."/>
            <person name="Brown R.H."/>
            <person name="Butlin R.K."/>
            <person name="Caggese C."/>
            <person name="Calvi B.R."/>
            <person name="Bernardo de Carvalho A."/>
            <person name="Caspi A."/>
            <person name="Castrezana S."/>
            <person name="Celniker S.E."/>
            <person name="Chang J.L."/>
            <person name="Chapple C."/>
            <person name="Chatterji S."/>
            <person name="Chinwalla A."/>
            <person name="Civetta A."/>
            <person name="Clifton S.W."/>
            <person name="Comeron J.M."/>
            <person name="Costello J.C."/>
            <person name="Coyne J.A."/>
            <person name="Daub J."/>
            <person name="David R.G."/>
            <person name="Delcher A.L."/>
            <person name="Delehaunty K."/>
            <person name="Do C.B."/>
            <person name="Ebling H."/>
            <person name="Edwards K."/>
            <person name="Eickbush T."/>
            <person name="Evans J.D."/>
            <person name="Filipski A."/>
            <person name="Findeiss S."/>
            <person name="Freyhult E."/>
            <person name="Fulton L."/>
            <person name="Fulton R."/>
            <person name="Garcia A.C."/>
            <person name="Gardiner A."/>
            <person name="Garfield D.A."/>
            <person name="Garvin B.E."/>
            <person name="Gibson G."/>
            <person name="Gilbert D."/>
            <person name="Gnerre S."/>
            <person name="Godfrey J."/>
            <person name="Good R."/>
            <person name="Gotea V."/>
            <person name="Gravely B."/>
            <person name="Greenberg A.J."/>
            <person name="Griffiths-Jones S."/>
            <person name="Gross S."/>
            <person name="Guigo R."/>
            <person name="Gustafson E.A."/>
            <person name="Haerty W."/>
            <person name="Hahn M.W."/>
            <person name="Halligan D.L."/>
            <person name="Halpern A.L."/>
            <person name="Halter G.M."/>
            <person name="Han M.V."/>
            <person name="Heger A."/>
            <person name="Hillier L."/>
            <person name="Hinrichs A.S."/>
            <person name="Holmes I."/>
            <person name="Hoskins R.A."/>
            <person name="Hubisz M.J."/>
            <person name="Hultmark D."/>
            <person name="Huntley M.A."/>
            <person name="Jaffe D.B."/>
            <person name="Jagadeeshan S."/>
            <person name="Jeck W.R."/>
            <person name="Johnson J."/>
            <person name="Jones C.D."/>
            <person name="Jordan W.C."/>
            <person name="Karpen G.H."/>
            <person name="Kataoka E."/>
            <person name="Keightley P.D."/>
            <person name="Kheradpour P."/>
            <person name="Kirkness E.F."/>
            <person name="Koerich L.B."/>
            <person name="Kristiansen K."/>
            <person name="Kudrna D."/>
            <person name="Kulathinal R.J."/>
            <person name="Kumar S."/>
            <person name="Kwok R."/>
            <person name="Lander E."/>
            <person name="Langley C.H."/>
            <person name="Lapoint R."/>
            <person name="Lazzaro B.P."/>
            <person name="Lee S.J."/>
            <person name="Levesque L."/>
            <person name="Li R."/>
            <person name="Lin C.F."/>
            <person name="Lin M.F."/>
            <person name="Lindblad-Toh K."/>
            <person name="Llopart A."/>
            <person name="Long M."/>
            <person name="Low L."/>
            <person name="Lozovsky E."/>
            <person name="Lu J."/>
            <person name="Luo M."/>
            <person name="Machado C.A."/>
            <person name="Makalowski W."/>
            <person name="Marzo M."/>
            <person name="Matsuda M."/>
            <person name="Matzkin L."/>
            <person name="McAllister B."/>
            <person name="McBride C.S."/>
            <person name="McKernan B."/>
            <person name="McKernan K."/>
            <person name="Mendez-Lago M."/>
            <person name="Minx P."/>
            <person name="Mollenhauer M.U."/>
            <person name="Montooth K."/>
            <person name="Mount S.M."/>
            <person name="Mu X."/>
            <person name="Myers E."/>
            <person name="Negre B."/>
            <person name="Newfeld S."/>
            <person name="Nielsen R."/>
            <person name="Noor M.A."/>
            <person name="O'Grady P."/>
            <person name="Pachter L."/>
            <person name="Papaceit M."/>
            <person name="Parisi M.J."/>
            <person name="Parisi M."/>
            <person name="Parts L."/>
            <person name="Pedersen J.S."/>
            <person name="Pesole G."/>
            <person name="Phillippy A.M."/>
            <person name="Ponting C.P."/>
            <person name="Pop M."/>
            <person name="Porcelli D."/>
            <person name="Powell J.R."/>
            <person name="Prohaska S."/>
            <person name="Pruitt K."/>
            <person name="Puig M."/>
            <person name="Quesneville H."/>
            <person name="Ram K.R."/>
            <person name="Rand D."/>
            <person name="Rasmussen M.D."/>
            <person name="Reed L.K."/>
            <person name="Reenan R."/>
            <person name="Reily A."/>
            <person name="Remington K.A."/>
            <person name="Rieger T.T."/>
            <person name="Ritchie M.G."/>
            <person name="Robin C."/>
            <person name="Rogers Y.H."/>
            <person name="Rohde C."/>
            <person name="Rozas J."/>
            <person name="Rubenfield M.J."/>
            <person name="Ruiz A."/>
            <person name="Russo S."/>
            <person name="Salzberg S.L."/>
            <person name="Sanchez-Gracia A."/>
            <person name="Saranga D.J."/>
            <person name="Sato H."/>
            <person name="Schaeffer S.W."/>
            <person name="Schatz M.C."/>
            <person name="Schlenke T."/>
            <person name="Schwartz R."/>
            <person name="Segarra C."/>
            <person name="Singh R.S."/>
            <person name="Sirot L."/>
            <person name="Sirota M."/>
            <person name="Sisneros N.B."/>
            <person name="Smith C.D."/>
            <person name="Smith T.F."/>
            <person name="Spieth J."/>
            <person name="Stage D.E."/>
            <person name="Stark A."/>
            <person name="Stephan W."/>
            <person name="Strausberg R.L."/>
            <person name="Strempel S."/>
            <person name="Sturgill D."/>
            <person name="Sutton G."/>
            <person name="Sutton G.G."/>
            <person name="Tao W."/>
            <person name="Teichmann S."/>
            <person name="Tobari Y.N."/>
            <person name="Tomimura Y."/>
            <person name="Tsolas J.M."/>
            <person name="Valente V.L."/>
            <person name="Venter E."/>
            <person name="Venter J.C."/>
            <person name="Vicario S."/>
            <person name="Vieira F.G."/>
            <person name="Vilella A.J."/>
            <person name="Villasante A."/>
            <person name="Walenz B."/>
            <person name="Wang J."/>
            <person name="Wasserman M."/>
            <person name="Watts T."/>
            <person name="Wilson D."/>
            <person name="Wilson R.K."/>
            <person name="Wing R.A."/>
            <person name="Wolfner M.F."/>
            <person name="Wong A."/>
            <person name="Wong G.K."/>
            <person name="Wu C.I."/>
            <person name="Wu G."/>
            <person name="Yamamoto D."/>
            <person name="Yang H.P."/>
            <person name="Yang S.P."/>
            <person name="Yorke J.A."/>
            <person name="Yoshida K."/>
            <person name="Zdobnov E."/>
            <person name="Zhang P."/>
            <person name="Zhang Y."/>
            <person name="Zimin A.V."/>
            <person name="Baldwin J."/>
            <person name="Abdouelleil A."/>
            <person name="Abdulkadir J."/>
            <person name="Abebe A."/>
            <person name="Abera B."/>
            <person name="Abreu J."/>
            <person name="Acer S.C."/>
            <person name="Aftuck L."/>
            <person name="Alexander A."/>
            <person name="An P."/>
            <person name="Anderson E."/>
            <person name="Anderson S."/>
            <person name="Arachi H."/>
            <person name="Azer M."/>
            <person name="Bachantsang P."/>
            <person name="Barry A."/>
            <person name="Bayul T."/>
            <person name="Berlin A."/>
            <person name="Bessette D."/>
            <person name="Bloom T."/>
            <person name="Blye J."/>
            <person name="Boguslavskiy L."/>
            <person name="Bonnet C."/>
            <person name="Boukhgalter B."/>
            <person name="Bourzgui I."/>
            <person name="Brown A."/>
            <person name="Cahill P."/>
            <person name="Channer S."/>
            <person name="Cheshatsang Y."/>
            <person name="Chuda L."/>
            <person name="Citroen M."/>
            <person name="Collymore A."/>
            <person name="Cooke P."/>
            <person name="Costello M."/>
            <person name="D'Aco K."/>
            <person name="Daza R."/>
            <person name="De Haan G."/>
            <person name="DeGray S."/>
            <person name="DeMaso C."/>
            <person name="Dhargay N."/>
            <person name="Dooley K."/>
            <person name="Dooley E."/>
            <person name="Doricent M."/>
            <person name="Dorje P."/>
            <person name="Dorjee K."/>
            <person name="Dupes A."/>
            <person name="Elong R."/>
            <person name="Falk J."/>
            <person name="Farina A."/>
            <person name="Faro S."/>
            <person name="Ferguson D."/>
            <person name="Fisher S."/>
            <person name="Foley C.D."/>
            <person name="Franke A."/>
            <person name="Friedrich D."/>
            <person name="Gadbois L."/>
            <person name="Gearin G."/>
            <person name="Gearin C.R."/>
            <person name="Giannoukos G."/>
            <person name="Goode T."/>
            <person name="Graham J."/>
            <person name="Grandbois E."/>
            <person name="Grewal S."/>
            <person name="Gyaltsen K."/>
            <person name="Hafez N."/>
            <person name="Hagos B."/>
            <person name="Hall J."/>
            <person name="Henson C."/>
            <person name="Hollinger A."/>
            <person name="Honan T."/>
            <person name="Huard M.D."/>
            <person name="Hughes L."/>
            <person name="Hurhula B."/>
            <person name="Husby M.E."/>
            <person name="Kamat A."/>
            <person name="Kanga B."/>
            <person name="Kashin S."/>
            <person name="Khazanovich D."/>
            <person name="Kisner P."/>
            <person name="Lance K."/>
            <person name="Lara M."/>
            <person name="Lee W."/>
            <person name="Lennon N."/>
            <person name="Letendre F."/>
            <person name="LeVine R."/>
            <person name="Lipovsky A."/>
            <person name="Liu X."/>
            <person name="Liu J."/>
            <person name="Liu S."/>
            <person name="Lokyitsang T."/>
            <person name="Lokyitsang Y."/>
            <person name="Lubonja R."/>
            <person name="Lui A."/>
            <person name="MacDonald P."/>
            <person name="Magnisalis V."/>
            <person name="Maru K."/>
            <person name="Matthews C."/>
            <person name="McCusker W."/>
            <person name="McDonough S."/>
            <person name="Mehta T."/>
            <person name="Meldrim J."/>
            <person name="Meneus L."/>
            <person name="Mihai O."/>
            <person name="Mihalev A."/>
            <person name="Mihova T."/>
            <person name="Mittelman R."/>
            <person name="Mlenga V."/>
            <person name="Montmayeur A."/>
            <person name="Mulrain L."/>
            <person name="Navidi A."/>
            <person name="Naylor J."/>
            <person name="Negash T."/>
            <person name="Nguyen T."/>
            <person name="Nguyen N."/>
            <person name="Nicol R."/>
            <person name="Norbu C."/>
            <person name="Norbu N."/>
            <person name="Novod N."/>
            <person name="O'Neill B."/>
            <person name="Osman S."/>
            <person name="Markiewicz E."/>
            <person name="Oyono O.L."/>
            <person name="Patti C."/>
            <person name="Phunkhang P."/>
            <person name="Pierre F."/>
            <person name="Priest M."/>
            <person name="Raghuraman S."/>
            <person name="Rege F."/>
            <person name="Reyes R."/>
            <person name="Rise C."/>
            <person name="Rogov P."/>
            <person name="Ross K."/>
            <person name="Ryan E."/>
            <person name="Settipalli S."/>
            <person name="Shea T."/>
            <person name="Sherpa N."/>
            <person name="Shi L."/>
            <person name="Shih D."/>
            <person name="Sparrow T."/>
            <person name="Spaulding J."/>
            <person name="Stalker J."/>
            <person name="Stange-Thomann N."/>
            <person name="Stavropoulos S."/>
            <person name="Stone C."/>
            <person name="Strader C."/>
            <person name="Tesfaye S."/>
            <person name="Thomson T."/>
            <person name="Thoulutsang Y."/>
            <person name="Thoulutsang D."/>
            <person name="Topham K."/>
            <person name="Topping I."/>
            <person name="Tsamla T."/>
            <person name="Vassiliev H."/>
            <person name="Vo A."/>
            <person name="Wangchuk T."/>
            <person name="Wangdi T."/>
            <person name="Weiand M."/>
            <person name="Wilkinson J."/>
            <person name="Wilson A."/>
            <person name="Yadav S."/>
            <person name="Young G."/>
            <person name="Yu Q."/>
            <person name="Zembek L."/>
            <person name="Zhong D."/>
            <person name="Zimmer A."/>
            <person name="Zwirko Z."/>
            <person name="Jaffe D.B."/>
            <person name="Alvarez P."/>
            <person name="Brockman W."/>
            <person name="Butler J."/>
            <person name="Chin C."/>
            <person name="Gnerre S."/>
            <person name="Grabherr M."/>
            <person name="Kleber M."/>
            <person name="Mauceli E."/>
            <person name="MacCallum I."/>
        </authorList>
    </citation>
    <scope>NUCLEOTIDE SEQUENCE [LARGE SCALE GENOMIC DNA]</scope>
    <source>
        <strain evidence="5">Rob3c / Tucson 14021-0248.25</strain>
    </source>
</reference>
<dbReference type="PROSITE" id="PS50143">
    <property type="entry name" value="BIR_REPEAT_2"/>
    <property type="match status" value="1"/>
</dbReference>
<dbReference type="AlphaFoldDB" id="B4IPW8"/>
<gene>
    <name evidence="4" type="primary">Dsec\GM16262</name>
    <name evidence="4" type="ORF">Dsec_GM16262</name>
</gene>
<sequence>MVILLKRLERHIPVLAIASAINERLTDMMMGSRVPDFGWNFSNFQRVLMHSEAVRRQTFEKWPHMDYKWALPDQMAQAGFYHQPSSSGEDRAMCFTCNVCLVCWEKTDEPWSEHERHSPLCPFVKGEYTQNVPLSITYATNPALPAPGLGFDIISNSDYANVLCTSCSQTGELSVWSIERHLKLMHSFHVPTLLNYVFEESFEWARVTAICVLPNARARTKVNYVYSAANYGGTGSSNGVGCNSGLNAVSGGKFGSVNAQHITSTSTLRAGVVGSKIVLGVSVRQSSGELALRMVVLNIVEVDRNSETSTSGSNDSGSVSSGGGQLMKSSSPMVNGMISWK</sequence>
<dbReference type="PANTHER" id="PTHR46771">
    <property type="entry name" value="DETERIN"/>
    <property type="match status" value="1"/>
</dbReference>
<dbReference type="FunFam" id="1.10.1170.10:FF:000001">
    <property type="entry name" value="baculoviral IAP repeat-containing protein 6 isoform X1"/>
    <property type="match status" value="1"/>
</dbReference>
<dbReference type="InterPro" id="IPR001370">
    <property type="entry name" value="BIR_rpt"/>
</dbReference>
<dbReference type="Proteomes" id="UP000001292">
    <property type="component" value="Unassembled WGS sequence"/>
</dbReference>
<dbReference type="Pfam" id="PF00653">
    <property type="entry name" value="BIR"/>
    <property type="match status" value="1"/>
</dbReference>
<dbReference type="GO" id="GO:0046872">
    <property type="term" value="F:metal ion binding"/>
    <property type="evidence" value="ECO:0007669"/>
    <property type="project" value="UniProtKB-KW"/>
</dbReference>
<dbReference type="STRING" id="7238.B4IPW8"/>
<evidence type="ECO:0000313" key="5">
    <source>
        <dbReference type="Proteomes" id="UP000001292"/>
    </source>
</evidence>
<keyword evidence="2" id="KW-0862">Zinc</keyword>
<dbReference type="EMBL" id="CH684055">
    <property type="protein sequence ID" value="EDW56410.1"/>
    <property type="molecule type" value="Genomic_DNA"/>
</dbReference>
<keyword evidence="1" id="KW-0479">Metal-binding</keyword>
<accession>B4IPW8</accession>
<dbReference type="Gene3D" id="1.10.1170.10">
    <property type="entry name" value="Inhibitor Of Apoptosis Protein (2mihbC-IAP-1), Chain A"/>
    <property type="match status" value="1"/>
</dbReference>
<feature type="region of interest" description="Disordered" evidence="3">
    <location>
        <begin position="306"/>
        <end position="341"/>
    </location>
</feature>